<dbReference type="InterPro" id="IPR003130">
    <property type="entry name" value="GED"/>
</dbReference>
<evidence type="ECO:0000256" key="2">
    <source>
        <dbReference type="ARBA" id="ARBA00023134"/>
    </source>
</evidence>
<dbReference type="InterPro" id="IPR045063">
    <property type="entry name" value="Dynamin_N"/>
</dbReference>
<organism evidence="6 7">
    <name type="scientific">Suillus plorans</name>
    <dbReference type="NCBI Taxonomy" id="116603"/>
    <lineage>
        <taxon>Eukaryota</taxon>
        <taxon>Fungi</taxon>
        <taxon>Dikarya</taxon>
        <taxon>Basidiomycota</taxon>
        <taxon>Agaricomycotina</taxon>
        <taxon>Agaricomycetes</taxon>
        <taxon>Agaricomycetidae</taxon>
        <taxon>Boletales</taxon>
        <taxon>Suillineae</taxon>
        <taxon>Suillaceae</taxon>
        <taxon>Suillus</taxon>
    </lineage>
</organism>
<dbReference type="InterPro" id="IPR030381">
    <property type="entry name" value="G_DYNAMIN_dom"/>
</dbReference>
<dbReference type="Gene3D" id="1.20.120.1240">
    <property type="entry name" value="Dynamin, middle domain"/>
    <property type="match status" value="1"/>
</dbReference>
<dbReference type="GO" id="GO:0000266">
    <property type="term" value="P:mitochondrial fission"/>
    <property type="evidence" value="ECO:0007669"/>
    <property type="project" value="TreeGrafter"/>
</dbReference>
<keyword evidence="7" id="KW-1185">Reference proteome</keyword>
<dbReference type="SMART" id="SM00053">
    <property type="entry name" value="DYNc"/>
    <property type="match status" value="1"/>
</dbReference>
<evidence type="ECO:0000256" key="1">
    <source>
        <dbReference type="ARBA" id="ARBA00022741"/>
    </source>
</evidence>
<keyword evidence="2" id="KW-0342">GTP-binding</keyword>
<accession>A0A9P7ANB9</accession>
<evidence type="ECO:0000259" key="5">
    <source>
        <dbReference type="PROSITE" id="PS51718"/>
    </source>
</evidence>
<dbReference type="PRINTS" id="PR00195">
    <property type="entry name" value="DYNAMIN"/>
</dbReference>
<dbReference type="GO" id="GO:0003924">
    <property type="term" value="F:GTPase activity"/>
    <property type="evidence" value="ECO:0007669"/>
    <property type="project" value="InterPro"/>
</dbReference>
<protein>
    <submittedName>
        <fullName evidence="6">P-loop containing nucleoside triphosphate hydrolase protein</fullName>
    </submittedName>
</protein>
<feature type="region of interest" description="Disordered" evidence="3">
    <location>
        <begin position="1"/>
        <end position="39"/>
    </location>
</feature>
<feature type="domain" description="Dynamin-type G" evidence="5">
    <location>
        <begin position="63"/>
        <end position="371"/>
    </location>
</feature>
<dbReference type="GO" id="GO:0005525">
    <property type="term" value="F:GTP binding"/>
    <property type="evidence" value="ECO:0007669"/>
    <property type="project" value="InterPro"/>
</dbReference>
<evidence type="ECO:0000256" key="3">
    <source>
        <dbReference type="SAM" id="MobiDB-lite"/>
    </source>
</evidence>
<proteinExistence type="predicted"/>
<dbReference type="GO" id="GO:0005739">
    <property type="term" value="C:mitochondrion"/>
    <property type="evidence" value="ECO:0007669"/>
    <property type="project" value="TreeGrafter"/>
</dbReference>
<dbReference type="InterPro" id="IPR022812">
    <property type="entry name" value="Dynamin"/>
</dbReference>
<dbReference type="PROSITE" id="PS51718">
    <property type="entry name" value="G_DYNAMIN_2"/>
    <property type="match status" value="1"/>
</dbReference>
<dbReference type="GO" id="GO:0005874">
    <property type="term" value="C:microtubule"/>
    <property type="evidence" value="ECO:0007669"/>
    <property type="project" value="TreeGrafter"/>
</dbReference>
<dbReference type="InterPro" id="IPR001401">
    <property type="entry name" value="Dynamin_GTPase"/>
</dbReference>
<dbReference type="SMART" id="SM00302">
    <property type="entry name" value="GED"/>
    <property type="match status" value="1"/>
</dbReference>
<keyword evidence="6" id="KW-0378">Hydrolase</keyword>
<dbReference type="PANTHER" id="PTHR11566">
    <property type="entry name" value="DYNAMIN"/>
    <property type="match status" value="1"/>
</dbReference>
<dbReference type="Gene3D" id="3.40.50.300">
    <property type="entry name" value="P-loop containing nucleotide triphosphate hydrolases"/>
    <property type="match status" value="1"/>
</dbReference>
<evidence type="ECO:0000313" key="6">
    <source>
        <dbReference type="EMBL" id="KAG1792765.1"/>
    </source>
</evidence>
<dbReference type="Pfam" id="PF01031">
    <property type="entry name" value="Dynamin_M"/>
    <property type="match status" value="1"/>
</dbReference>
<dbReference type="GO" id="GO:0048312">
    <property type="term" value="P:intracellular distribution of mitochondria"/>
    <property type="evidence" value="ECO:0007669"/>
    <property type="project" value="TreeGrafter"/>
</dbReference>
<gene>
    <name evidence="6" type="ORF">HD556DRAFT_1480737</name>
</gene>
<dbReference type="Pfam" id="PF02212">
    <property type="entry name" value="GED"/>
    <property type="match status" value="1"/>
</dbReference>
<comment type="caution">
    <text evidence="6">The sequence shown here is derived from an EMBL/GenBank/DDBJ whole genome shotgun (WGS) entry which is preliminary data.</text>
</comment>
<dbReference type="PROSITE" id="PS51388">
    <property type="entry name" value="GED"/>
    <property type="match status" value="1"/>
</dbReference>
<dbReference type="InterPro" id="IPR000375">
    <property type="entry name" value="Dynamin_stalk"/>
</dbReference>
<dbReference type="GO" id="GO:0006897">
    <property type="term" value="P:endocytosis"/>
    <property type="evidence" value="ECO:0007669"/>
    <property type="project" value="TreeGrafter"/>
</dbReference>
<dbReference type="InterPro" id="IPR020850">
    <property type="entry name" value="GED_dom"/>
</dbReference>
<feature type="domain" description="GED" evidence="4">
    <location>
        <begin position="659"/>
        <end position="757"/>
    </location>
</feature>
<keyword evidence="1" id="KW-0547">Nucleotide-binding</keyword>
<dbReference type="RefSeq" id="XP_041159334.1">
    <property type="nucleotide sequence ID" value="XM_041308624.1"/>
</dbReference>
<dbReference type="GO" id="GO:0008017">
    <property type="term" value="F:microtubule binding"/>
    <property type="evidence" value="ECO:0007669"/>
    <property type="project" value="TreeGrafter"/>
</dbReference>
<evidence type="ECO:0000313" key="7">
    <source>
        <dbReference type="Proteomes" id="UP000719766"/>
    </source>
</evidence>
<dbReference type="SUPFAM" id="SSF52540">
    <property type="entry name" value="P-loop containing nucleoside triphosphate hydrolases"/>
    <property type="match status" value="1"/>
</dbReference>
<dbReference type="GO" id="GO:0016020">
    <property type="term" value="C:membrane"/>
    <property type="evidence" value="ECO:0007669"/>
    <property type="project" value="TreeGrafter"/>
</dbReference>
<dbReference type="InterPro" id="IPR027417">
    <property type="entry name" value="P-loop_NTPase"/>
</dbReference>
<dbReference type="PANTHER" id="PTHR11566:SF21">
    <property type="entry name" value="DYNAMIN RELATED PROTEIN 1, ISOFORM A"/>
    <property type="match status" value="1"/>
</dbReference>
<reference evidence="6" key="1">
    <citation type="journal article" date="2020" name="New Phytol.">
        <title>Comparative genomics reveals dynamic genome evolution in host specialist ectomycorrhizal fungi.</title>
        <authorList>
            <person name="Lofgren L.A."/>
            <person name="Nguyen N.H."/>
            <person name="Vilgalys R."/>
            <person name="Ruytinx J."/>
            <person name="Liao H.L."/>
            <person name="Branco S."/>
            <person name="Kuo A."/>
            <person name="LaButti K."/>
            <person name="Lipzen A."/>
            <person name="Andreopoulos W."/>
            <person name="Pangilinan J."/>
            <person name="Riley R."/>
            <person name="Hundley H."/>
            <person name="Na H."/>
            <person name="Barry K."/>
            <person name="Grigoriev I.V."/>
            <person name="Stajich J.E."/>
            <person name="Kennedy P.G."/>
        </authorList>
    </citation>
    <scope>NUCLEOTIDE SEQUENCE</scope>
    <source>
        <strain evidence="6">S12</strain>
    </source>
</reference>
<dbReference type="AlphaFoldDB" id="A0A9P7ANB9"/>
<dbReference type="CDD" id="cd08771">
    <property type="entry name" value="DLP_1"/>
    <property type="match status" value="1"/>
</dbReference>
<dbReference type="OrthoDB" id="5061070at2759"/>
<dbReference type="GeneID" id="64602388"/>
<dbReference type="EMBL" id="JABBWE010000034">
    <property type="protein sequence ID" value="KAG1792765.1"/>
    <property type="molecule type" value="Genomic_DNA"/>
</dbReference>
<sequence>MNTFLNRRGRQTTSLRDPSPDTTSGSASPPDTGVDISSTDYAHRRRELMKMMADLKSMGAEALIDLPSVVVIGGQSAGKSSLVEAVSGINVPRDSGTCTRCPMECTMSSHATSWSCSITLRMSFDSNGKDMAKTITVPFGRTITDRNEVEVWLRRAQSAILNPNLPSSSFHTKTIEELRSAKNTLKFSRNVVCVSIEDPDATDLSFYDLPGLIQNEEAETVALVKGLVEHYTQKKNTIILTTIPMSDDMENQQSMSLARAADPDGKRTIGVLTKPDTLGAGAINQRKKWVEIIEGHSEDHKLRHGFYCVRLPDDAERSQRLSRAELQRRAAEYFDTTSPWNGVTDRHRFGIPGFVSDVSRLLIQLIEEALPRLREDIDKLLAQCNKEFDGLPPPLANDPQIEVLGRVNTFCDVFKGYVNGSHENKRLAQQNRALYAIFKRDIRGTAPDFRPFEKPEEYAPLDDTEGKMTLTERDPGVKTMGIYEISKVIQEAIGWELPNNVPYQAKANLITGFIKLWAAPSERCLAGVNDVLDQVIDTLIGIHFGRFRVLEGYVGNLIRTQVDICKALAKEAVKKALDLETTPYYTQNTHYLQTLSEKWLAYYKVVRHIPNRAPLAYESVYRSEPPESKALRALAEAGYTNLSIPDLARLLPPDSREKELIVMADVRAYYHVAYKRVIDHIPLTIEHALHHALAEQLSQSLLTSLLTDVASGSNFSERMNELVSEDPSVAQKRASLSTRKQRLSDIRRRLVTFGNNV</sequence>
<name>A0A9P7ANB9_9AGAM</name>
<dbReference type="Pfam" id="PF00350">
    <property type="entry name" value="Dynamin_N"/>
    <property type="match status" value="1"/>
</dbReference>
<dbReference type="GO" id="GO:0016559">
    <property type="term" value="P:peroxisome fission"/>
    <property type="evidence" value="ECO:0007669"/>
    <property type="project" value="TreeGrafter"/>
</dbReference>
<evidence type="ECO:0000259" key="4">
    <source>
        <dbReference type="PROSITE" id="PS51388"/>
    </source>
</evidence>
<dbReference type="Proteomes" id="UP000719766">
    <property type="component" value="Unassembled WGS sequence"/>
</dbReference>